<protein>
    <recommendedName>
        <fullName evidence="1">Serine aminopeptidase S33 domain-containing protein</fullName>
    </recommendedName>
</protein>
<dbReference type="Pfam" id="PF12146">
    <property type="entry name" value="Hydrolase_4"/>
    <property type="match status" value="1"/>
</dbReference>
<dbReference type="InterPro" id="IPR029058">
    <property type="entry name" value="AB_hydrolase_fold"/>
</dbReference>
<evidence type="ECO:0000259" key="1">
    <source>
        <dbReference type="Pfam" id="PF12146"/>
    </source>
</evidence>
<accession>X1D8X6</accession>
<dbReference type="InterPro" id="IPR022742">
    <property type="entry name" value="Hydrolase_4"/>
</dbReference>
<sequence length="199" mass="21859">MVDNNIKIMEGAGPFYFEGSRVGIIMIHGGGGGTCADLKPLAEDLHKKGGYTISVPLLPGFGTTPKDLKNINIEEWKSALNKELGMLMEKCDKIFVGGHSMGGVLTLILAANKNLDGIFTISAPIGVRKFLFHLVPFFQLFVKYHSVNSEQFKIDTNGKWMGYNKIPLNIAIKIKKLMKEMKKSLSNVNAPALLFQGCL</sequence>
<name>X1D8X6_9ZZZZ</name>
<feature type="domain" description="Serine aminopeptidase S33" evidence="1">
    <location>
        <begin position="23"/>
        <end position="197"/>
    </location>
</feature>
<dbReference type="Gene3D" id="3.40.50.1820">
    <property type="entry name" value="alpha/beta hydrolase"/>
    <property type="match status" value="1"/>
</dbReference>
<comment type="caution">
    <text evidence="2">The sequence shown here is derived from an EMBL/GenBank/DDBJ whole genome shotgun (WGS) entry which is preliminary data.</text>
</comment>
<reference evidence="2" key="1">
    <citation type="journal article" date="2014" name="Front. Microbiol.">
        <title>High frequency of phylogenetically diverse reductive dehalogenase-homologous genes in deep subseafloor sedimentary metagenomes.</title>
        <authorList>
            <person name="Kawai M."/>
            <person name="Futagami T."/>
            <person name="Toyoda A."/>
            <person name="Takaki Y."/>
            <person name="Nishi S."/>
            <person name="Hori S."/>
            <person name="Arai W."/>
            <person name="Tsubouchi T."/>
            <person name="Morono Y."/>
            <person name="Uchiyama I."/>
            <person name="Ito T."/>
            <person name="Fujiyama A."/>
            <person name="Inagaki F."/>
            <person name="Takami H."/>
        </authorList>
    </citation>
    <scope>NUCLEOTIDE SEQUENCE</scope>
    <source>
        <strain evidence="2">Expedition CK06-06</strain>
    </source>
</reference>
<feature type="non-terminal residue" evidence="2">
    <location>
        <position position="199"/>
    </location>
</feature>
<organism evidence="2">
    <name type="scientific">marine sediment metagenome</name>
    <dbReference type="NCBI Taxonomy" id="412755"/>
    <lineage>
        <taxon>unclassified sequences</taxon>
        <taxon>metagenomes</taxon>
        <taxon>ecological metagenomes</taxon>
    </lineage>
</organism>
<dbReference type="AlphaFoldDB" id="X1D8X6"/>
<dbReference type="SUPFAM" id="SSF53474">
    <property type="entry name" value="alpha/beta-Hydrolases"/>
    <property type="match status" value="1"/>
</dbReference>
<gene>
    <name evidence="2" type="ORF">S01H4_50618</name>
</gene>
<evidence type="ECO:0000313" key="2">
    <source>
        <dbReference type="EMBL" id="GAG92886.1"/>
    </source>
</evidence>
<proteinExistence type="predicted"/>
<dbReference type="EMBL" id="BART01028756">
    <property type="protein sequence ID" value="GAG92886.1"/>
    <property type="molecule type" value="Genomic_DNA"/>
</dbReference>